<keyword evidence="1" id="KW-0732">Signal</keyword>
<evidence type="ECO:0000313" key="3">
    <source>
        <dbReference type="EMBL" id="SHE59941.1"/>
    </source>
</evidence>
<keyword evidence="4" id="KW-1185">Reference proteome</keyword>
<dbReference type="InterPro" id="IPR036582">
    <property type="entry name" value="Mao_N_sf"/>
</dbReference>
<evidence type="ECO:0000313" key="4">
    <source>
        <dbReference type="Proteomes" id="UP000184148"/>
    </source>
</evidence>
<feature type="domain" description="Copper amine oxidase-like N-terminal" evidence="2">
    <location>
        <begin position="52"/>
        <end position="154"/>
    </location>
</feature>
<gene>
    <name evidence="3" type="ORF">SAMN02745133_00756</name>
</gene>
<dbReference type="SUPFAM" id="SSF55383">
    <property type="entry name" value="Copper amine oxidase, domain N"/>
    <property type="match status" value="2"/>
</dbReference>
<sequence length="303" mass="33345">MKKLMSAILTCALTLSLAAGAMAEQKEQVNVYEQNKLVKSVVFAVGQKEYFVDGKTPGVKMDVAPYISQNRTFVPVRYLGNALGVTDENISWDTKTSKAKLTLGSRSAELTIGKKQIISNGKVVEADVAPELKSGRTYLPARFVAEALGYRVDFIDGLVVCYPEGSQKPDISAVKQYINQQQPPVQQGETYNLNGYTVPKKPKTDLKIVYGDAEKVNKVELNIAIIVPYRDVQKQCDEAEQILASKFGQAFAKQLVDLARQKTDPEQEIYKDFTGPNGESIEVSSPWGATRTSIVVWSPKGGR</sequence>
<proteinExistence type="predicted"/>
<organism evidence="3 4">
    <name type="scientific">Desulforamulus putei DSM 12395</name>
    <dbReference type="NCBI Taxonomy" id="1121429"/>
    <lineage>
        <taxon>Bacteria</taxon>
        <taxon>Bacillati</taxon>
        <taxon>Bacillota</taxon>
        <taxon>Clostridia</taxon>
        <taxon>Eubacteriales</taxon>
        <taxon>Peptococcaceae</taxon>
        <taxon>Desulforamulus</taxon>
    </lineage>
</organism>
<dbReference type="EMBL" id="FQUY01000003">
    <property type="protein sequence ID" value="SHE59941.1"/>
    <property type="molecule type" value="Genomic_DNA"/>
</dbReference>
<evidence type="ECO:0000259" key="2">
    <source>
        <dbReference type="Pfam" id="PF07833"/>
    </source>
</evidence>
<dbReference type="STRING" id="1121429.SAMN02745133_00756"/>
<protein>
    <submittedName>
        <fullName evidence="3">Copper amine oxidase N-terminal domain-containing protein</fullName>
    </submittedName>
</protein>
<dbReference type="OrthoDB" id="9816096at2"/>
<feature type="signal peptide" evidence="1">
    <location>
        <begin position="1"/>
        <end position="23"/>
    </location>
</feature>
<dbReference type="Pfam" id="PF07833">
    <property type="entry name" value="Cu_amine_oxidN1"/>
    <property type="match status" value="1"/>
</dbReference>
<dbReference type="RefSeq" id="WP_073235934.1">
    <property type="nucleotide sequence ID" value="NZ_FQUY01000003.1"/>
</dbReference>
<feature type="chain" id="PRO_5012589825" evidence="1">
    <location>
        <begin position="24"/>
        <end position="303"/>
    </location>
</feature>
<dbReference type="Gene3D" id="3.30.457.10">
    <property type="entry name" value="Copper amine oxidase-like, N-terminal domain"/>
    <property type="match status" value="2"/>
</dbReference>
<accession>A0A1M4UT65</accession>
<evidence type="ECO:0000256" key="1">
    <source>
        <dbReference type="SAM" id="SignalP"/>
    </source>
</evidence>
<reference evidence="4" key="1">
    <citation type="submission" date="2016-11" db="EMBL/GenBank/DDBJ databases">
        <authorList>
            <person name="Varghese N."/>
            <person name="Submissions S."/>
        </authorList>
    </citation>
    <scope>NUCLEOTIDE SEQUENCE [LARGE SCALE GENOMIC DNA]</scope>
    <source>
        <strain evidence="4">DSM 12395</strain>
    </source>
</reference>
<name>A0A1M4UT65_9FIRM</name>
<dbReference type="AlphaFoldDB" id="A0A1M4UT65"/>
<dbReference type="Proteomes" id="UP000184148">
    <property type="component" value="Unassembled WGS sequence"/>
</dbReference>
<dbReference type="InterPro" id="IPR012854">
    <property type="entry name" value="Cu_amine_oxidase-like_N"/>
</dbReference>